<feature type="compositionally biased region" description="Polar residues" evidence="1">
    <location>
        <begin position="10"/>
        <end position="23"/>
    </location>
</feature>
<dbReference type="GeneID" id="54485339"/>
<reference evidence="2" key="1">
    <citation type="journal article" date="2020" name="Stud. Mycol.">
        <title>101 Dothideomycetes genomes: a test case for predicting lifestyles and emergence of pathogens.</title>
        <authorList>
            <person name="Haridas S."/>
            <person name="Albert R."/>
            <person name="Binder M."/>
            <person name="Bloem J."/>
            <person name="Labutti K."/>
            <person name="Salamov A."/>
            <person name="Andreopoulos B."/>
            <person name="Baker S."/>
            <person name="Barry K."/>
            <person name="Bills G."/>
            <person name="Bluhm B."/>
            <person name="Cannon C."/>
            <person name="Castanera R."/>
            <person name="Culley D."/>
            <person name="Daum C."/>
            <person name="Ezra D."/>
            <person name="Gonzalez J."/>
            <person name="Henrissat B."/>
            <person name="Kuo A."/>
            <person name="Liang C."/>
            <person name="Lipzen A."/>
            <person name="Lutzoni F."/>
            <person name="Magnuson J."/>
            <person name="Mondo S."/>
            <person name="Nolan M."/>
            <person name="Ohm R."/>
            <person name="Pangilinan J."/>
            <person name="Park H.-J."/>
            <person name="Ramirez L."/>
            <person name="Alfaro M."/>
            <person name="Sun H."/>
            <person name="Tritt A."/>
            <person name="Yoshinaga Y."/>
            <person name="Zwiers L.-H."/>
            <person name="Turgeon B."/>
            <person name="Goodwin S."/>
            <person name="Spatafora J."/>
            <person name="Crous P."/>
            <person name="Grigoriev I."/>
        </authorList>
    </citation>
    <scope>NUCLEOTIDE SEQUENCE</scope>
    <source>
        <strain evidence="2">CBS 121739</strain>
    </source>
</reference>
<gene>
    <name evidence="2" type="ORF">EJ05DRAFT_477651</name>
</gene>
<protein>
    <submittedName>
        <fullName evidence="2">Uncharacterized protein</fullName>
    </submittedName>
</protein>
<sequence>MHTGARALYQQPTMTRAKPQTSKPPKLITISDSHTHLSPLHAPNPSKTHSPIPQIIKPLTFNPETISPVTSNP</sequence>
<evidence type="ECO:0000313" key="2">
    <source>
        <dbReference type="EMBL" id="KAF2756526.1"/>
    </source>
</evidence>
<proteinExistence type="predicted"/>
<evidence type="ECO:0000313" key="3">
    <source>
        <dbReference type="Proteomes" id="UP000799437"/>
    </source>
</evidence>
<feature type="region of interest" description="Disordered" evidence="1">
    <location>
        <begin position="1"/>
        <end position="54"/>
    </location>
</feature>
<organism evidence="2 3">
    <name type="scientific">Pseudovirgaria hyperparasitica</name>
    <dbReference type="NCBI Taxonomy" id="470096"/>
    <lineage>
        <taxon>Eukaryota</taxon>
        <taxon>Fungi</taxon>
        <taxon>Dikarya</taxon>
        <taxon>Ascomycota</taxon>
        <taxon>Pezizomycotina</taxon>
        <taxon>Dothideomycetes</taxon>
        <taxon>Dothideomycetes incertae sedis</taxon>
        <taxon>Acrospermales</taxon>
        <taxon>Acrospermaceae</taxon>
        <taxon>Pseudovirgaria</taxon>
    </lineage>
</organism>
<name>A0A6A6W3G9_9PEZI</name>
<dbReference type="EMBL" id="ML996575">
    <property type="protein sequence ID" value="KAF2756526.1"/>
    <property type="molecule type" value="Genomic_DNA"/>
</dbReference>
<dbReference type="AlphaFoldDB" id="A0A6A6W3G9"/>
<keyword evidence="3" id="KW-1185">Reference proteome</keyword>
<evidence type="ECO:0000256" key="1">
    <source>
        <dbReference type="SAM" id="MobiDB-lite"/>
    </source>
</evidence>
<dbReference type="Proteomes" id="UP000799437">
    <property type="component" value="Unassembled WGS sequence"/>
</dbReference>
<dbReference type="RefSeq" id="XP_033598977.1">
    <property type="nucleotide sequence ID" value="XM_033744285.1"/>
</dbReference>
<accession>A0A6A6W3G9</accession>